<reference evidence="1 2" key="1">
    <citation type="submission" date="2024-05" db="EMBL/GenBank/DDBJ databases">
        <title>Haplotype-resolved chromosome-level genome assembly of Huyou (Citrus changshanensis).</title>
        <authorList>
            <person name="Miao C."/>
            <person name="Chen W."/>
            <person name="Wu Y."/>
            <person name="Wang L."/>
            <person name="Zhao S."/>
            <person name="Grierson D."/>
            <person name="Xu C."/>
            <person name="Chen K."/>
        </authorList>
    </citation>
    <scope>NUCLEOTIDE SEQUENCE [LARGE SCALE GENOMIC DNA]</scope>
    <source>
        <strain evidence="1">01-14</strain>
        <tissue evidence="1">Leaf</tissue>
    </source>
</reference>
<gene>
    <name evidence="1" type="ORF">WN944_001172</name>
</gene>
<dbReference type="PANTHER" id="PTHR31354:SF2">
    <property type="entry name" value="OS01G0793500 PROTEIN"/>
    <property type="match status" value="1"/>
</dbReference>
<name>A0AAP0QQH0_9ROSI</name>
<evidence type="ECO:0000313" key="1">
    <source>
        <dbReference type="EMBL" id="KAK9208812.1"/>
    </source>
</evidence>
<sequence>MLEEWLTGAYAGYTVDCLRESEGMLWVGESEHENDKMFWDYLESEELINLAQGMIPTPILHCFLCNLICKLNLMRAKLNETTAWEYALSRDGKPYEYHNMTSSWIDTTPGCSSVMGSQHHMYCVPFVLEMYKEAGLFDPIASSIRATEFTIKDAYLVRFFENNSSRLPKWCNDADTVKLPNCQIWGKYRLELPVYNVVDPYPNMNERYPSMPSRYSRIANC</sequence>
<accession>A0AAP0QQH0</accession>
<dbReference type="Proteomes" id="UP001428341">
    <property type="component" value="Unassembled WGS sequence"/>
</dbReference>
<dbReference type="PANTHER" id="PTHR31354">
    <property type="entry name" value="OS01G0793500 PROTEIN"/>
    <property type="match status" value="1"/>
</dbReference>
<dbReference type="AlphaFoldDB" id="A0AAP0QQH0"/>
<evidence type="ECO:0000313" key="2">
    <source>
        <dbReference type="Proteomes" id="UP001428341"/>
    </source>
</evidence>
<comment type="caution">
    <text evidence="1">The sequence shown here is derived from an EMBL/GenBank/DDBJ whole genome shotgun (WGS) entry which is preliminary data.</text>
</comment>
<protein>
    <submittedName>
        <fullName evidence="1">Uncharacterized protein</fullName>
    </submittedName>
</protein>
<organism evidence="1 2">
    <name type="scientific">Citrus x changshan-huyou</name>
    <dbReference type="NCBI Taxonomy" id="2935761"/>
    <lineage>
        <taxon>Eukaryota</taxon>
        <taxon>Viridiplantae</taxon>
        <taxon>Streptophyta</taxon>
        <taxon>Embryophyta</taxon>
        <taxon>Tracheophyta</taxon>
        <taxon>Spermatophyta</taxon>
        <taxon>Magnoliopsida</taxon>
        <taxon>eudicotyledons</taxon>
        <taxon>Gunneridae</taxon>
        <taxon>Pentapetalae</taxon>
        <taxon>rosids</taxon>
        <taxon>malvids</taxon>
        <taxon>Sapindales</taxon>
        <taxon>Rutaceae</taxon>
        <taxon>Aurantioideae</taxon>
        <taxon>Citrus</taxon>
    </lineage>
</organism>
<keyword evidence="2" id="KW-1185">Reference proteome</keyword>
<dbReference type="EMBL" id="JBCGBO010000004">
    <property type="protein sequence ID" value="KAK9208812.1"/>
    <property type="molecule type" value="Genomic_DNA"/>
</dbReference>
<proteinExistence type="predicted"/>